<name>A0A7R7EIQ3_9FIRM</name>
<dbReference type="AlphaFoldDB" id="A0A7R7EIQ3"/>
<reference evidence="1 2" key="1">
    <citation type="submission" date="2020-11" db="EMBL/GenBank/DDBJ databases">
        <title>Draft genome sequencing of a Lachnospiraceae strain isolated from anoxic soil subjected to BSD treatment.</title>
        <authorList>
            <person name="Uek A."/>
            <person name="Tonouchi A."/>
        </authorList>
    </citation>
    <scope>NUCLEOTIDE SEQUENCE [LARGE SCALE GENOMIC DNA]</scope>
    <source>
        <strain evidence="1 2">TB5</strain>
    </source>
</reference>
<keyword evidence="2" id="KW-1185">Reference proteome</keyword>
<accession>A0A7R7EIQ3</accession>
<organism evidence="1 2">
    <name type="scientific">Anaeromicropila herbilytica</name>
    <dbReference type="NCBI Taxonomy" id="2785025"/>
    <lineage>
        <taxon>Bacteria</taxon>
        <taxon>Bacillati</taxon>
        <taxon>Bacillota</taxon>
        <taxon>Clostridia</taxon>
        <taxon>Lachnospirales</taxon>
        <taxon>Lachnospiraceae</taxon>
        <taxon>Anaeromicropila</taxon>
    </lineage>
</organism>
<protein>
    <submittedName>
        <fullName evidence="1">Uncharacterized protein</fullName>
    </submittedName>
</protein>
<gene>
    <name evidence="1" type="ORF">bsdtb5_08120</name>
</gene>
<dbReference type="EMBL" id="AP024169">
    <property type="protein sequence ID" value="BCN29517.1"/>
    <property type="molecule type" value="Genomic_DNA"/>
</dbReference>
<dbReference type="KEGG" id="ahb:bsdtb5_08120"/>
<sequence length="71" mass="8430">MCFIISIIIDIYTKHLVAVIYYIQYSVIVCENIDKLLLISRALLKTSFINNLKEVFLCIFLERMRLDESNR</sequence>
<dbReference type="Proteomes" id="UP000595897">
    <property type="component" value="Chromosome"/>
</dbReference>
<evidence type="ECO:0000313" key="1">
    <source>
        <dbReference type="EMBL" id="BCN29517.1"/>
    </source>
</evidence>
<evidence type="ECO:0000313" key="2">
    <source>
        <dbReference type="Proteomes" id="UP000595897"/>
    </source>
</evidence>
<proteinExistence type="predicted"/>